<sequence>MEVTSQGNDKLQDKSDKFSDEKHTTTAGYSAISRAVEAVRDYLEYDFECLLSDVTTLTRMNKASTERYMELTTSTNDMTRKLTDVNSRFDSLHDALKKIDHFNQDIEHLEKKASEIDMLTKQLEDRYNKLLETQIK</sequence>
<dbReference type="AlphaFoldDB" id="A0AA85J209"/>
<evidence type="ECO:0000256" key="3">
    <source>
        <dbReference type="SAM" id="MobiDB-lite"/>
    </source>
</evidence>
<comment type="similarity">
    <text evidence="1">Belongs to the BLOC1S2 family.</text>
</comment>
<evidence type="ECO:0000256" key="1">
    <source>
        <dbReference type="ARBA" id="ARBA00008468"/>
    </source>
</evidence>
<keyword evidence="4" id="KW-1185">Reference proteome</keyword>
<protein>
    <recommendedName>
        <fullName evidence="6">Biogenesis of lysosome-related organelles complex 1 subunit 2</fullName>
    </recommendedName>
</protein>
<proteinExistence type="inferred from homology"/>
<dbReference type="WBParaSite" id="TREG1_125430.1">
    <property type="protein sequence ID" value="TREG1_125430.1"/>
    <property type="gene ID" value="TREG1_125430"/>
</dbReference>
<dbReference type="GO" id="GO:0043015">
    <property type="term" value="F:gamma-tubulin binding"/>
    <property type="evidence" value="ECO:0007669"/>
    <property type="project" value="TreeGrafter"/>
</dbReference>
<name>A0AA85J209_TRIRE</name>
<accession>A0AA85J209</accession>
<dbReference type="Proteomes" id="UP000050795">
    <property type="component" value="Unassembled WGS sequence"/>
</dbReference>
<reference evidence="4" key="1">
    <citation type="submission" date="2022-06" db="EMBL/GenBank/DDBJ databases">
        <authorList>
            <person name="Berger JAMES D."/>
            <person name="Berger JAMES D."/>
        </authorList>
    </citation>
    <scope>NUCLEOTIDE SEQUENCE [LARGE SCALE GENOMIC DNA]</scope>
</reference>
<dbReference type="Pfam" id="PF10046">
    <property type="entry name" value="BLOC1_2"/>
    <property type="match status" value="1"/>
</dbReference>
<dbReference type="GO" id="GO:0031083">
    <property type="term" value="C:BLOC-1 complex"/>
    <property type="evidence" value="ECO:0007669"/>
    <property type="project" value="TreeGrafter"/>
</dbReference>
<feature type="compositionally biased region" description="Basic and acidic residues" evidence="3">
    <location>
        <begin position="10"/>
        <end position="22"/>
    </location>
</feature>
<dbReference type="PANTHER" id="PTHR46479">
    <property type="entry name" value="BIOGENESIS OF LYSOSOME-RELATED ORGANELLES COMPLEX 1 SUBUNIT 2"/>
    <property type="match status" value="1"/>
</dbReference>
<evidence type="ECO:0000313" key="5">
    <source>
        <dbReference type="WBParaSite" id="TREG1_125430.1"/>
    </source>
</evidence>
<feature type="coiled-coil region" evidence="2">
    <location>
        <begin position="92"/>
        <end position="126"/>
    </location>
</feature>
<dbReference type="GO" id="GO:0032418">
    <property type="term" value="P:lysosome localization"/>
    <property type="evidence" value="ECO:0007669"/>
    <property type="project" value="TreeGrafter"/>
</dbReference>
<reference evidence="5" key="2">
    <citation type="submission" date="2023-11" db="UniProtKB">
        <authorList>
            <consortium name="WormBaseParasite"/>
        </authorList>
    </citation>
    <scope>IDENTIFICATION</scope>
</reference>
<dbReference type="GO" id="GO:0016197">
    <property type="term" value="P:endosomal transport"/>
    <property type="evidence" value="ECO:0007669"/>
    <property type="project" value="TreeGrafter"/>
</dbReference>
<evidence type="ECO:0000313" key="4">
    <source>
        <dbReference type="Proteomes" id="UP000050795"/>
    </source>
</evidence>
<organism evidence="4 5">
    <name type="scientific">Trichobilharzia regenti</name>
    <name type="common">Nasal bird schistosome</name>
    <dbReference type="NCBI Taxonomy" id="157069"/>
    <lineage>
        <taxon>Eukaryota</taxon>
        <taxon>Metazoa</taxon>
        <taxon>Spiralia</taxon>
        <taxon>Lophotrochozoa</taxon>
        <taxon>Platyhelminthes</taxon>
        <taxon>Trematoda</taxon>
        <taxon>Digenea</taxon>
        <taxon>Strigeidida</taxon>
        <taxon>Schistosomatoidea</taxon>
        <taxon>Schistosomatidae</taxon>
        <taxon>Trichobilharzia</taxon>
    </lineage>
</organism>
<keyword evidence="2" id="KW-0175">Coiled coil</keyword>
<evidence type="ECO:0008006" key="6">
    <source>
        <dbReference type="Google" id="ProtNLM"/>
    </source>
</evidence>
<evidence type="ECO:0000256" key="2">
    <source>
        <dbReference type="SAM" id="Coils"/>
    </source>
</evidence>
<dbReference type="GO" id="GO:0000930">
    <property type="term" value="C:gamma-tubulin complex"/>
    <property type="evidence" value="ECO:0007669"/>
    <property type="project" value="TreeGrafter"/>
</dbReference>
<dbReference type="PANTHER" id="PTHR46479:SF1">
    <property type="entry name" value="BIOGENESIS OF LYSOSOME-RELATED ORGANELLES COMPLEX 1 SUBUNIT 2"/>
    <property type="match status" value="1"/>
</dbReference>
<dbReference type="InterPro" id="IPR019269">
    <property type="entry name" value="BLOC1_su2"/>
</dbReference>
<feature type="region of interest" description="Disordered" evidence="3">
    <location>
        <begin position="1"/>
        <end position="22"/>
    </location>
</feature>
<dbReference type="GO" id="GO:0099078">
    <property type="term" value="C:BORC complex"/>
    <property type="evidence" value="ECO:0007669"/>
    <property type="project" value="TreeGrafter"/>
</dbReference>